<organism evidence="2">
    <name type="scientific">Albugo laibachii Nc14</name>
    <dbReference type="NCBI Taxonomy" id="890382"/>
    <lineage>
        <taxon>Eukaryota</taxon>
        <taxon>Sar</taxon>
        <taxon>Stramenopiles</taxon>
        <taxon>Oomycota</taxon>
        <taxon>Peronosporomycetes</taxon>
        <taxon>Albuginales</taxon>
        <taxon>Albuginaceae</taxon>
        <taxon>Albugo</taxon>
    </lineage>
</organism>
<feature type="compositionally biased region" description="Basic residues" evidence="1">
    <location>
        <begin position="790"/>
        <end position="803"/>
    </location>
</feature>
<reference evidence="2" key="1">
    <citation type="journal article" date="2011" name="PLoS Biol.">
        <title>Gene gain and loss during evolution of obligate parasitism in the white rust pathogen of Arabidopsis thaliana.</title>
        <authorList>
            <person name="Kemen E."/>
            <person name="Gardiner A."/>
            <person name="Schultz-Larsen T."/>
            <person name="Kemen A.C."/>
            <person name="Balmuth A.L."/>
            <person name="Robert-Seilaniantz A."/>
            <person name="Bailey K."/>
            <person name="Holub E."/>
            <person name="Studholme D.J."/>
            <person name="Maclean D."/>
            <person name="Jones J.D."/>
        </authorList>
    </citation>
    <scope>NUCLEOTIDE SEQUENCE</scope>
</reference>
<gene>
    <name evidence="2" type="primary">AlNc14C80G5256</name>
    <name evidence="2" type="ORF">ALNC14_059870</name>
</gene>
<proteinExistence type="predicted"/>
<accession>F0WF62</accession>
<feature type="compositionally biased region" description="Low complexity" evidence="1">
    <location>
        <begin position="768"/>
        <end position="788"/>
    </location>
</feature>
<name>F0WF62_9STRA</name>
<evidence type="ECO:0000313" key="2">
    <source>
        <dbReference type="EMBL" id="CCA19844.1"/>
    </source>
</evidence>
<protein>
    <submittedName>
        <fullName evidence="2">Uncharacterized protein AlNc14C80G5256</fullName>
    </submittedName>
</protein>
<feature type="region of interest" description="Disordered" evidence="1">
    <location>
        <begin position="761"/>
        <end position="837"/>
    </location>
</feature>
<dbReference type="AlphaFoldDB" id="F0WF62"/>
<dbReference type="HOGENOM" id="CLU_335068_0_0_1"/>
<dbReference type="EMBL" id="FR824125">
    <property type="protein sequence ID" value="CCA19844.1"/>
    <property type="molecule type" value="Genomic_DNA"/>
</dbReference>
<evidence type="ECO:0000256" key="1">
    <source>
        <dbReference type="SAM" id="MobiDB-lite"/>
    </source>
</evidence>
<sequence>MLERFEAHSPRACSTYAPLPHAFDSKFIISVSFIPILPGETRSFSSETIGLPVRGMPSAQLVTCLQVAFGISNAWKCVGFRTRNANDQLGGFIPLSVASVSPALLSQTANPVEILYRYDSHKECPSNQSESDFASLRGLLDALEQESQLSKFDIAVLRAQWAEWKNLEDGKLRFSWKQLLTDPNVSFSMKKDQMRQWLLDPFGALQVPNVPLQRSSISPLLTETQFYQLPKSNPARGSRTLSPDCLTKTQDMIHEKIVQLAHTVFSPAVQTELLSEAAEYRQRKSIREPIQPHRFDQNVNSSLIDNEWRQEESDIPIPIMEELQLELLNKIDQLVNELELPEEDGLYLIRLVLAESEVILKVMQLDKKCPNQGQLDNALKQLIQLGSLPKSNAPVKGTKSMKTGQRKVRIHFSLEKWKEAYRILERLYDDEKLTTMELELLGLLIQQRYHPVLRAIEAFRSDYDETILCKRLRVLIHNVTGETKAETQTHSNIFKDGANTIPIAPSPLYEACRPPSIPWWQHLDHLVHNWHSRGSLSPDQHQMITSLLVEKHNLLESAYEVYLSDQDDAELLDTLQRIAKLQLQAYESASCANFNRLLDDYCAESIQEHDRNRLKQLFARKHQLTRAAFQLFQSEGQIDDFMSALFRIVRLTFHPKTRSRLVQVVEEMLERQLIQSHEADGLIRLYVEKNDALTAANEVFEMDGDEKDLIETLLLVVKHAGLGDPSLESQNTVANPAETSDFHDNCAFDTNHVERVMVHVSKSDGQTQQEPESESVQVQRESESVQVVTKKSKKSKKKRKKKTGVTELRVESTMESLDCKGGGEMSESFEEEEKMNTVKAAEVEVEVEERKV</sequence>
<reference evidence="2" key="2">
    <citation type="submission" date="2011-02" db="EMBL/GenBank/DDBJ databases">
        <authorList>
            <person name="MacLean D."/>
        </authorList>
    </citation>
    <scope>NUCLEOTIDE SEQUENCE</scope>
</reference>